<dbReference type="InterPro" id="IPR050109">
    <property type="entry name" value="HTH-type_TetR-like_transc_reg"/>
</dbReference>
<dbReference type="GO" id="GO:0000976">
    <property type="term" value="F:transcription cis-regulatory region binding"/>
    <property type="evidence" value="ECO:0007669"/>
    <property type="project" value="TreeGrafter"/>
</dbReference>
<dbReference type="Proteomes" id="UP000533269">
    <property type="component" value="Unassembled WGS sequence"/>
</dbReference>
<keyword evidence="2 4" id="KW-0238">DNA-binding</keyword>
<dbReference type="InterPro" id="IPR036271">
    <property type="entry name" value="Tet_transcr_reg_TetR-rel_C_sf"/>
</dbReference>
<dbReference type="SUPFAM" id="SSF46689">
    <property type="entry name" value="Homeodomain-like"/>
    <property type="match status" value="1"/>
</dbReference>
<organism evidence="6 7">
    <name type="scientific">Kineococcus radiotolerans</name>
    <dbReference type="NCBI Taxonomy" id="131568"/>
    <lineage>
        <taxon>Bacteria</taxon>
        <taxon>Bacillati</taxon>
        <taxon>Actinomycetota</taxon>
        <taxon>Actinomycetes</taxon>
        <taxon>Kineosporiales</taxon>
        <taxon>Kineosporiaceae</taxon>
        <taxon>Kineococcus</taxon>
    </lineage>
</organism>
<evidence type="ECO:0000256" key="3">
    <source>
        <dbReference type="ARBA" id="ARBA00023163"/>
    </source>
</evidence>
<keyword evidence="3" id="KW-0804">Transcription</keyword>
<keyword evidence="1" id="KW-0805">Transcription regulation</keyword>
<dbReference type="PROSITE" id="PS50977">
    <property type="entry name" value="HTH_TETR_2"/>
    <property type="match status" value="1"/>
</dbReference>
<dbReference type="InterPro" id="IPR001647">
    <property type="entry name" value="HTH_TetR"/>
</dbReference>
<dbReference type="AlphaFoldDB" id="A0A7W4TQK1"/>
<sequence length="175" mass="19394">MAMKILMAEGTAALTMRRVASDMDYTAPVIYQHFANKDALIAEVVRQGYDELVGRLDAVQHAPDIDARLAGMAAEYLHFASENEHLFEAMNGTALSADERRAAAQSVIGVMWNLVDEWAQRHRVELEIDEACDIIWGTLYGVATLGRLGTFGGDRARRLGVQALDLLLRGWRCTT</sequence>
<accession>A0A7W4TQK1</accession>
<protein>
    <submittedName>
        <fullName evidence="6">AcrR family transcriptional regulator</fullName>
    </submittedName>
</protein>
<dbReference type="Gene3D" id="1.10.357.10">
    <property type="entry name" value="Tetracycline Repressor, domain 2"/>
    <property type="match status" value="1"/>
</dbReference>
<dbReference type="PANTHER" id="PTHR30055:SF220">
    <property type="entry name" value="TETR-FAMILY REGULATORY PROTEIN"/>
    <property type="match status" value="1"/>
</dbReference>
<dbReference type="EMBL" id="JACHVY010000006">
    <property type="protein sequence ID" value="MBB2903269.1"/>
    <property type="molecule type" value="Genomic_DNA"/>
</dbReference>
<evidence type="ECO:0000313" key="7">
    <source>
        <dbReference type="Proteomes" id="UP000533269"/>
    </source>
</evidence>
<dbReference type="GO" id="GO:0003700">
    <property type="term" value="F:DNA-binding transcription factor activity"/>
    <property type="evidence" value="ECO:0007669"/>
    <property type="project" value="TreeGrafter"/>
</dbReference>
<dbReference type="RefSeq" id="WP_311736712.1">
    <property type="nucleotide sequence ID" value="NZ_JACHVY010000006.1"/>
</dbReference>
<evidence type="ECO:0000256" key="4">
    <source>
        <dbReference type="PROSITE-ProRule" id="PRU00335"/>
    </source>
</evidence>
<dbReference type="InterPro" id="IPR025996">
    <property type="entry name" value="MT1864/Rv1816-like_C"/>
</dbReference>
<feature type="DNA-binding region" description="H-T-H motif" evidence="4">
    <location>
        <begin position="15"/>
        <end position="34"/>
    </location>
</feature>
<evidence type="ECO:0000256" key="2">
    <source>
        <dbReference type="ARBA" id="ARBA00023125"/>
    </source>
</evidence>
<proteinExistence type="predicted"/>
<reference evidence="6 7" key="2">
    <citation type="submission" date="2020-08" db="EMBL/GenBank/DDBJ databases">
        <authorList>
            <person name="Partida-Martinez L."/>
            <person name="Huntemann M."/>
            <person name="Clum A."/>
            <person name="Wang J."/>
            <person name="Palaniappan K."/>
            <person name="Ritter S."/>
            <person name="Chen I.-M."/>
            <person name="Stamatis D."/>
            <person name="Reddy T."/>
            <person name="O'Malley R."/>
            <person name="Daum C."/>
            <person name="Shapiro N."/>
            <person name="Ivanova N."/>
            <person name="Kyrpides N."/>
            <person name="Woyke T."/>
        </authorList>
    </citation>
    <scope>NUCLEOTIDE SEQUENCE [LARGE SCALE GENOMIC DNA]</scope>
    <source>
        <strain evidence="6 7">AS2.23</strain>
    </source>
</reference>
<dbReference type="SUPFAM" id="SSF48498">
    <property type="entry name" value="Tetracyclin repressor-like, C-terminal domain"/>
    <property type="match status" value="1"/>
</dbReference>
<evidence type="ECO:0000256" key="1">
    <source>
        <dbReference type="ARBA" id="ARBA00023015"/>
    </source>
</evidence>
<reference evidence="6 7" key="1">
    <citation type="submission" date="2020-08" db="EMBL/GenBank/DDBJ databases">
        <title>The Agave Microbiome: Exploring the role of microbial communities in plant adaptations to desert environments.</title>
        <authorList>
            <person name="Partida-Martinez L.P."/>
        </authorList>
    </citation>
    <scope>NUCLEOTIDE SEQUENCE [LARGE SCALE GENOMIC DNA]</scope>
    <source>
        <strain evidence="6 7">AS2.23</strain>
    </source>
</reference>
<dbReference type="Pfam" id="PF00440">
    <property type="entry name" value="TetR_N"/>
    <property type="match status" value="1"/>
</dbReference>
<feature type="domain" description="HTH tetR-type" evidence="5">
    <location>
        <begin position="1"/>
        <end position="52"/>
    </location>
</feature>
<gene>
    <name evidence="6" type="ORF">FHR75_004111</name>
</gene>
<dbReference type="InterPro" id="IPR009057">
    <property type="entry name" value="Homeodomain-like_sf"/>
</dbReference>
<dbReference type="PANTHER" id="PTHR30055">
    <property type="entry name" value="HTH-TYPE TRANSCRIPTIONAL REGULATOR RUTR"/>
    <property type="match status" value="1"/>
</dbReference>
<evidence type="ECO:0000313" key="6">
    <source>
        <dbReference type="EMBL" id="MBB2903269.1"/>
    </source>
</evidence>
<name>A0A7W4TQK1_KINRA</name>
<comment type="caution">
    <text evidence="6">The sequence shown here is derived from an EMBL/GenBank/DDBJ whole genome shotgun (WGS) entry which is preliminary data.</text>
</comment>
<dbReference type="Pfam" id="PF13305">
    <property type="entry name" value="TetR_C_33"/>
    <property type="match status" value="1"/>
</dbReference>
<evidence type="ECO:0000259" key="5">
    <source>
        <dbReference type="PROSITE" id="PS50977"/>
    </source>
</evidence>